<name>A0ABP3FZM6_9ACTN</name>
<gene>
    <name evidence="2" type="ORF">GCM10010319_02340</name>
</gene>
<protein>
    <submittedName>
        <fullName evidence="2">Uncharacterized protein</fullName>
    </submittedName>
</protein>
<dbReference type="SUPFAM" id="SSF53756">
    <property type="entry name" value="UDP-Glycosyltransferase/glycogen phosphorylase"/>
    <property type="match status" value="1"/>
</dbReference>
<evidence type="ECO:0000313" key="3">
    <source>
        <dbReference type="Proteomes" id="UP001500063"/>
    </source>
</evidence>
<sequence length="657" mass="69685">MARVTGEDRLRVPVGDDAERWTTRGRLRKVLFVVHNVTSATRLLDVLPLFDDDTRLQLLATCTGSSPFLAGVPELMAAAGLPVLPWEQAKATPVDLAISASYGGELPLLRGKLAILSHGVGYNKRLATPDTGHRTPDTGHGARGASAAAVMPAVSRGSAPDPERGYAACPQSPDGLESAGRGSANPARPAFEDARRRRNGAAPGNAPAPTPVFGLAPDWLLHDGRPIADATVLSHPEQLERLRAACPEAVPTAVLAGDPCFDRILDALPYRERFRRALGVAVGQRLIVVNSTWSPGSLFGDGGGDLLPSLLPRLAAELPADEYRVATVLHPNIWHGHGPGQVRAWLDRARRAGLVLVPPLEGWRQALIAADCVLGDHGSVTYYAAAIGTPVLLGAFPDAALDPDSPVAALGRAAPRLRPYDGLRAQLDHVVDRHEPGRYREFAAQVSSDPGGSARLLRRVFYELIGIPEPTDRPALLDRLPLPAFEPATRTAPVRVLTRLLGADPPEIAVVRHAEGTYEPESDDDFGWDAHTTVHEDTRDAGRLGIADVIVRYGCADDPRVGPPEAWTEEVLARHPGCALAVYVTGVDRCAVRVRGGGVVWLSAAAGSDGRPDLCDPAVYASALHAWLASGKSLAEVAASGVTVVTGGVRHGVRVRD</sequence>
<dbReference type="Proteomes" id="UP001500063">
    <property type="component" value="Unassembled WGS sequence"/>
</dbReference>
<evidence type="ECO:0000313" key="2">
    <source>
        <dbReference type="EMBL" id="GAA0329833.1"/>
    </source>
</evidence>
<proteinExistence type="predicted"/>
<reference evidence="3" key="1">
    <citation type="journal article" date="2019" name="Int. J. Syst. Evol. Microbiol.">
        <title>The Global Catalogue of Microorganisms (GCM) 10K type strain sequencing project: providing services to taxonomists for standard genome sequencing and annotation.</title>
        <authorList>
            <consortium name="The Broad Institute Genomics Platform"/>
            <consortium name="The Broad Institute Genome Sequencing Center for Infectious Disease"/>
            <person name="Wu L."/>
            <person name="Ma J."/>
        </authorList>
    </citation>
    <scope>NUCLEOTIDE SEQUENCE [LARGE SCALE GENOMIC DNA]</scope>
    <source>
        <strain evidence="3">JCM 4565</strain>
    </source>
</reference>
<comment type="caution">
    <text evidence="2">The sequence shown here is derived from an EMBL/GenBank/DDBJ whole genome shotgun (WGS) entry which is preliminary data.</text>
</comment>
<dbReference type="EMBL" id="BAAABW010000001">
    <property type="protein sequence ID" value="GAA0329833.1"/>
    <property type="molecule type" value="Genomic_DNA"/>
</dbReference>
<organism evidence="2 3">
    <name type="scientific">Streptomyces blastmyceticus</name>
    <dbReference type="NCBI Taxonomy" id="68180"/>
    <lineage>
        <taxon>Bacteria</taxon>
        <taxon>Bacillati</taxon>
        <taxon>Actinomycetota</taxon>
        <taxon>Actinomycetes</taxon>
        <taxon>Kitasatosporales</taxon>
        <taxon>Streptomycetaceae</taxon>
        <taxon>Streptomyces</taxon>
    </lineage>
</organism>
<keyword evidence="3" id="KW-1185">Reference proteome</keyword>
<accession>A0ABP3FZM6</accession>
<evidence type="ECO:0000256" key="1">
    <source>
        <dbReference type="SAM" id="MobiDB-lite"/>
    </source>
</evidence>
<feature type="region of interest" description="Disordered" evidence="1">
    <location>
        <begin position="126"/>
        <end position="189"/>
    </location>
</feature>